<dbReference type="EMBL" id="QOKV01000002">
    <property type="protein sequence ID" value="KAA0687820.1"/>
    <property type="molecule type" value="Genomic_DNA"/>
</dbReference>
<organism evidence="1 2">
    <name type="scientific">Azospirillum brasilense</name>
    <dbReference type="NCBI Taxonomy" id="192"/>
    <lineage>
        <taxon>Bacteria</taxon>
        <taxon>Pseudomonadati</taxon>
        <taxon>Pseudomonadota</taxon>
        <taxon>Alphaproteobacteria</taxon>
        <taxon>Rhodospirillales</taxon>
        <taxon>Azospirillaceae</taxon>
        <taxon>Azospirillum</taxon>
    </lineage>
</organism>
<protein>
    <submittedName>
        <fullName evidence="1">Uncharacterized protein</fullName>
    </submittedName>
</protein>
<dbReference type="AlphaFoldDB" id="A0A6L3B4X2"/>
<comment type="caution">
    <text evidence="1">The sequence shown here is derived from an EMBL/GenBank/DDBJ whole genome shotgun (WGS) entry which is preliminary data.</text>
</comment>
<evidence type="ECO:0000313" key="2">
    <source>
        <dbReference type="Proteomes" id="UP000476837"/>
    </source>
</evidence>
<accession>A0A6L3B4X2</accession>
<name>A0A6L3B4X2_AZOBR</name>
<sequence>MAWNFPVHCARVAGSEGRGKPPCAATGLAAPCFAYKIYVAQGKQLRQRRLSYWSMTDALWQRRCCGSVPRPPRGPWAPQQGCKKFC</sequence>
<evidence type="ECO:0000313" key="1">
    <source>
        <dbReference type="EMBL" id="KAA0687820.1"/>
    </source>
</evidence>
<reference evidence="1 2" key="1">
    <citation type="submission" date="2018-07" db="EMBL/GenBank/DDBJ databases">
        <title>Genome sequence of Roseomonas fauriae ATCC 49958.</title>
        <authorList>
            <person name="Sant'Anna F.H."/>
            <person name="Baldani J.I."/>
            <person name="Zilli J.E."/>
            <person name="Reis V.M."/>
            <person name="Hartmann A."/>
            <person name="Cruz L."/>
            <person name="de Souza E.M."/>
            <person name="de Oliveira Pedrosa F."/>
            <person name="Passaglia L.M.P."/>
        </authorList>
    </citation>
    <scope>NUCLEOTIDE SEQUENCE [LARGE SCALE GENOMIC DNA]</scope>
    <source>
        <strain evidence="1 2">ATCC 49958</strain>
    </source>
</reference>
<gene>
    <name evidence="1" type="ORF">DS837_06350</name>
</gene>
<proteinExistence type="predicted"/>
<dbReference type="Proteomes" id="UP000476837">
    <property type="component" value="Unassembled WGS sequence"/>
</dbReference>